<dbReference type="KEGG" id="rml:FF011L_00170"/>
<dbReference type="Proteomes" id="UP000320672">
    <property type="component" value="Chromosome"/>
</dbReference>
<reference evidence="1 2" key="1">
    <citation type="submission" date="2019-02" db="EMBL/GenBank/DDBJ databases">
        <title>Deep-cultivation of Planctomycetes and their phenomic and genomic characterization uncovers novel biology.</title>
        <authorList>
            <person name="Wiegand S."/>
            <person name="Jogler M."/>
            <person name="Boedeker C."/>
            <person name="Pinto D."/>
            <person name="Vollmers J."/>
            <person name="Rivas-Marin E."/>
            <person name="Kohn T."/>
            <person name="Peeters S.H."/>
            <person name="Heuer A."/>
            <person name="Rast P."/>
            <person name="Oberbeckmann S."/>
            <person name="Bunk B."/>
            <person name="Jeske O."/>
            <person name="Meyerdierks A."/>
            <person name="Storesund J.E."/>
            <person name="Kallscheuer N."/>
            <person name="Luecker S."/>
            <person name="Lage O.M."/>
            <person name="Pohl T."/>
            <person name="Merkel B.J."/>
            <person name="Hornburger P."/>
            <person name="Mueller R.-W."/>
            <person name="Bruemmer F."/>
            <person name="Labrenz M."/>
            <person name="Spormann A.M."/>
            <person name="Op den Camp H."/>
            <person name="Overmann J."/>
            <person name="Amann R."/>
            <person name="Jetten M.S.M."/>
            <person name="Mascher T."/>
            <person name="Medema M.H."/>
            <person name="Devos D.P."/>
            <person name="Kaster A.-K."/>
            <person name="Ovreas L."/>
            <person name="Rohde M."/>
            <person name="Galperin M.Y."/>
            <person name="Jogler C."/>
        </authorList>
    </citation>
    <scope>NUCLEOTIDE SEQUENCE [LARGE SCALE GENOMIC DNA]</scope>
    <source>
        <strain evidence="1 2">FF011L</strain>
    </source>
</reference>
<keyword evidence="2" id="KW-1185">Reference proteome</keyword>
<organism evidence="1 2">
    <name type="scientific">Roseimaritima multifibrata</name>
    <dbReference type="NCBI Taxonomy" id="1930274"/>
    <lineage>
        <taxon>Bacteria</taxon>
        <taxon>Pseudomonadati</taxon>
        <taxon>Planctomycetota</taxon>
        <taxon>Planctomycetia</taxon>
        <taxon>Pirellulales</taxon>
        <taxon>Pirellulaceae</taxon>
        <taxon>Roseimaritima</taxon>
    </lineage>
</organism>
<sequence>MFPEKDYSVALLPHCTVKMTTIFEIQRSLLNYTPLNRTLRRRGLP</sequence>
<dbReference type="AlphaFoldDB" id="A0A517M8S7"/>
<dbReference type="EMBL" id="CP036262">
    <property type="protein sequence ID" value="QDS91288.1"/>
    <property type="molecule type" value="Genomic_DNA"/>
</dbReference>
<name>A0A517M8S7_9BACT</name>
<accession>A0A517M8S7</accession>
<proteinExistence type="predicted"/>
<protein>
    <submittedName>
        <fullName evidence="1">Uncharacterized protein</fullName>
    </submittedName>
</protein>
<evidence type="ECO:0000313" key="1">
    <source>
        <dbReference type="EMBL" id="QDS91288.1"/>
    </source>
</evidence>
<evidence type="ECO:0000313" key="2">
    <source>
        <dbReference type="Proteomes" id="UP000320672"/>
    </source>
</evidence>
<gene>
    <name evidence="1" type="ORF">FF011L_00170</name>
</gene>